<feature type="region of interest" description="Disordered" evidence="1">
    <location>
        <begin position="82"/>
        <end position="104"/>
    </location>
</feature>
<dbReference type="Proteomes" id="UP000053244">
    <property type="component" value="Unassembled WGS sequence"/>
</dbReference>
<accession>A0A117ML71</accession>
<proteinExistence type="predicted"/>
<comment type="caution">
    <text evidence="3">The sequence shown here is derived from an EMBL/GenBank/DDBJ whole genome shotgun (WGS) entry which is preliminary data.</text>
</comment>
<keyword evidence="2" id="KW-0812">Transmembrane</keyword>
<keyword evidence="2" id="KW-0472">Membrane</keyword>
<gene>
    <name evidence="3" type="ORF">ADL15_46015</name>
</gene>
<dbReference type="EMBL" id="LLZH01000331">
    <property type="protein sequence ID" value="KUL23529.1"/>
    <property type="molecule type" value="Genomic_DNA"/>
</dbReference>
<reference evidence="3 4" key="1">
    <citation type="submission" date="2015-10" db="EMBL/GenBank/DDBJ databases">
        <authorList>
            <person name="Gilbert D.G."/>
        </authorList>
    </citation>
    <scope>NUCLEOTIDE SEQUENCE [LARGE SCALE GENOMIC DNA]</scope>
    <source>
        <strain evidence="3 4">NRRL B-16712</strain>
    </source>
</reference>
<evidence type="ECO:0000313" key="3">
    <source>
        <dbReference type="EMBL" id="KUL23529.1"/>
    </source>
</evidence>
<evidence type="ECO:0000256" key="1">
    <source>
        <dbReference type="SAM" id="MobiDB-lite"/>
    </source>
</evidence>
<name>A0A117ML71_9ACTN</name>
<dbReference type="AlphaFoldDB" id="A0A117ML71"/>
<keyword evidence="4" id="KW-1185">Reference proteome</keyword>
<organism evidence="3 4">
    <name type="scientific">Actinoplanes awajinensis subsp. mycoplanecinus</name>
    <dbReference type="NCBI Taxonomy" id="135947"/>
    <lineage>
        <taxon>Bacteria</taxon>
        <taxon>Bacillati</taxon>
        <taxon>Actinomycetota</taxon>
        <taxon>Actinomycetes</taxon>
        <taxon>Micromonosporales</taxon>
        <taxon>Micromonosporaceae</taxon>
        <taxon>Actinoplanes</taxon>
    </lineage>
</organism>
<feature type="transmembrane region" description="Helical" evidence="2">
    <location>
        <begin position="6"/>
        <end position="27"/>
    </location>
</feature>
<keyword evidence="2" id="KW-1133">Transmembrane helix</keyword>
<evidence type="ECO:0000313" key="4">
    <source>
        <dbReference type="Proteomes" id="UP000053244"/>
    </source>
</evidence>
<sequence>MGSTEVIPMLSLVIVILSLSALAYFAARPAFRAAKNRKPEVDATPRSATSVPEPTTLEGALSGQLMRGEISRSHYRSVMQRLASRDDQEHPFVVPEAGDSGIAE</sequence>
<protein>
    <recommendedName>
        <fullName evidence="5">SHOCT domain-containing protein</fullName>
    </recommendedName>
</protein>
<feature type="region of interest" description="Disordered" evidence="1">
    <location>
        <begin position="35"/>
        <end position="56"/>
    </location>
</feature>
<evidence type="ECO:0008006" key="5">
    <source>
        <dbReference type="Google" id="ProtNLM"/>
    </source>
</evidence>
<evidence type="ECO:0000256" key="2">
    <source>
        <dbReference type="SAM" id="Phobius"/>
    </source>
</evidence>